<reference evidence="1" key="1">
    <citation type="submission" date="2020-01" db="EMBL/GenBank/DDBJ databases">
        <authorList>
            <consortium name="DOE Joint Genome Institute"/>
            <person name="Haridas S."/>
            <person name="Albert R."/>
            <person name="Binder M."/>
            <person name="Bloem J."/>
            <person name="Labutti K."/>
            <person name="Salamov A."/>
            <person name="Andreopoulos B."/>
            <person name="Baker S.E."/>
            <person name="Barry K."/>
            <person name="Bills G."/>
            <person name="Bluhm B.H."/>
            <person name="Cannon C."/>
            <person name="Castanera R."/>
            <person name="Culley D.E."/>
            <person name="Daum C."/>
            <person name="Ezra D."/>
            <person name="Gonzalez J.B."/>
            <person name="Henrissat B."/>
            <person name="Kuo A."/>
            <person name="Liang C."/>
            <person name="Lipzen A."/>
            <person name="Lutzoni F."/>
            <person name="Magnuson J."/>
            <person name="Mondo S."/>
            <person name="Nolan M."/>
            <person name="Ohm R."/>
            <person name="Pangilinan J."/>
            <person name="Park H.-J."/>
            <person name="Ramirez L."/>
            <person name="Alfaro M."/>
            <person name="Sun H."/>
            <person name="Tritt A."/>
            <person name="Yoshinaga Y."/>
            <person name="Zwiers L.-H."/>
            <person name="Turgeon B.G."/>
            <person name="Goodwin S.B."/>
            <person name="Spatafora J.W."/>
            <person name="Crous P.W."/>
            <person name="Grigoriev I.V."/>
        </authorList>
    </citation>
    <scope>NUCLEOTIDE SEQUENCE</scope>
    <source>
        <strain evidence="1">P77</strain>
    </source>
</reference>
<organism evidence="1 2">
    <name type="scientific">Decorospora gaudefroyi</name>
    <dbReference type="NCBI Taxonomy" id="184978"/>
    <lineage>
        <taxon>Eukaryota</taxon>
        <taxon>Fungi</taxon>
        <taxon>Dikarya</taxon>
        <taxon>Ascomycota</taxon>
        <taxon>Pezizomycotina</taxon>
        <taxon>Dothideomycetes</taxon>
        <taxon>Pleosporomycetidae</taxon>
        <taxon>Pleosporales</taxon>
        <taxon>Pleosporineae</taxon>
        <taxon>Pleosporaceae</taxon>
        <taxon>Decorospora</taxon>
    </lineage>
</organism>
<dbReference type="OrthoDB" id="10264507at2759"/>
<keyword evidence="2" id="KW-1185">Reference proteome</keyword>
<accession>A0A6A5K5Q2</accession>
<dbReference type="Proteomes" id="UP000800040">
    <property type="component" value="Unassembled WGS sequence"/>
</dbReference>
<evidence type="ECO:0000313" key="1">
    <source>
        <dbReference type="EMBL" id="KAF1833035.1"/>
    </source>
</evidence>
<protein>
    <submittedName>
        <fullName evidence="1">Uncharacterized protein</fullName>
    </submittedName>
</protein>
<name>A0A6A5K5Q2_9PLEO</name>
<gene>
    <name evidence="1" type="ORF">BDW02DRAFT_624480</name>
</gene>
<dbReference type="AlphaFoldDB" id="A0A6A5K5Q2"/>
<sequence>MSSIFCCSNTQPYKNRVLSHESKFRTFMSWASYPTESNIAETAPSATDATFAVQVVKQTNYGPLDSKLYFVLGADGAFVEVTERWLIDANFEKMNMRVDQCN</sequence>
<evidence type="ECO:0000313" key="2">
    <source>
        <dbReference type="Proteomes" id="UP000800040"/>
    </source>
</evidence>
<proteinExistence type="predicted"/>
<dbReference type="EMBL" id="ML975326">
    <property type="protein sequence ID" value="KAF1833035.1"/>
    <property type="molecule type" value="Genomic_DNA"/>
</dbReference>